<dbReference type="AlphaFoldDB" id="A0A8J4PM95"/>
<keyword evidence="4 5" id="KW-0472">Membrane</keyword>
<evidence type="ECO:0000256" key="2">
    <source>
        <dbReference type="ARBA" id="ARBA00022692"/>
    </source>
</evidence>
<evidence type="ECO:0000256" key="1">
    <source>
        <dbReference type="ARBA" id="ARBA00004370"/>
    </source>
</evidence>
<dbReference type="OrthoDB" id="10040024at2759"/>
<comment type="similarity">
    <text evidence="5">Belongs to the SURF1 family.</text>
</comment>
<keyword evidence="7" id="KW-1185">Reference proteome</keyword>
<proteinExistence type="inferred from homology"/>
<dbReference type="EMBL" id="AJWJ01000609">
    <property type="protein sequence ID" value="KAF2069714.1"/>
    <property type="molecule type" value="Genomic_DNA"/>
</dbReference>
<comment type="subcellular location">
    <subcellularLocation>
        <location evidence="1">Membrane</location>
    </subcellularLocation>
    <subcellularLocation>
        <location evidence="5">Mitochondrion inner membrane</location>
        <topology evidence="5">Multi-pass membrane protein</topology>
    </subcellularLocation>
</comment>
<evidence type="ECO:0000313" key="7">
    <source>
        <dbReference type="Proteomes" id="UP000695562"/>
    </source>
</evidence>
<feature type="transmembrane region" description="Helical" evidence="5">
    <location>
        <begin position="7"/>
        <end position="27"/>
    </location>
</feature>
<keyword evidence="5" id="KW-0496">Mitochondrion</keyword>
<keyword evidence="2 5" id="KW-0812">Transmembrane</keyword>
<dbReference type="PANTHER" id="PTHR23427:SF2">
    <property type="entry name" value="SURFEIT LOCUS PROTEIN 1"/>
    <property type="match status" value="1"/>
</dbReference>
<evidence type="ECO:0000256" key="4">
    <source>
        <dbReference type="ARBA" id="ARBA00023136"/>
    </source>
</evidence>
<sequence>MQQSKRSFKVFIIFPIISAGLGTWQVYRYFWKKELIENAVAKTELDPIQLNDNVDNLLHNNQPFEFRRISVQGQLDPNKEIRLGPRGDGNGIIGYYTISPLTLDDGKTILINRGWKPNPAKTNYRNPTLISNDATTTSENKQPITDVNVLGLVSKKKERGSMFTPENKPMYNQWYYLDVEEMSKVYNTLPIMINAIEEDETIDNGKKKTTKKLQDNSQIKRFDTDVESNFHNKHMSYIGTWYSLSGCLTFIYFKFMRVPKI</sequence>
<evidence type="ECO:0000256" key="3">
    <source>
        <dbReference type="ARBA" id="ARBA00022989"/>
    </source>
</evidence>
<accession>A0A8J4PM95</accession>
<comment type="caution">
    <text evidence="6">The sequence shown here is derived from an EMBL/GenBank/DDBJ whole genome shotgun (WGS) entry which is preliminary data.</text>
</comment>
<dbReference type="Pfam" id="PF02104">
    <property type="entry name" value="SURF1"/>
    <property type="match status" value="1"/>
</dbReference>
<dbReference type="GO" id="GO:0005743">
    <property type="term" value="C:mitochondrial inner membrane"/>
    <property type="evidence" value="ECO:0007669"/>
    <property type="project" value="UniProtKB-SubCell"/>
</dbReference>
<protein>
    <recommendedName>
        <fullName evidence="5">SURF1-like protein</fullName>
    </recommendedName>
</protein>
<comment type="caution">
    <text evidence="5">Lacks conserved residue(s) required for the propagation of feature annotation.</text>
</comment>
<organism evidence="6 7">
    <name type="scientific">Polysphondylium violaceum</name>
    <dbReference type="NCBI Taxonomy" id="133409"/>
    <lineage>
        <taxon>Eukaryota</taxon>
        <taxon>Amoebozoa</taxon>
        <taxon>Evosea</taxon>
        <taxon>Eumycetozoa</taxon>
        <taxon>Dictyostelia</taxon>
        <taxon>Dictyosteliales</taxon>
        <taxon>Dictyosteliaceae</taxon>
        <taxon>Polysphondylium</taxon>
    </lineage>
</organism>
<reference evidence="6" key="1">
    <citation type="submission" date="2020-01" db="EMBL/GenBank/DDBJ databases">
        <title>Development of genomics and gene disruption for Polysphondylium violaceum indicates a role for the polyketide synthase stlB in stalk morphogenesis.</title>
        <authorList>
            <person name="Narita B."/>
            <person name="Kawabe Y."/>
            <person name="Kin K."/>
            <person name="Saito T."/>
            <person name="Gibbs R."/>
            <person name="Kuspa A."/>
            <person name="Muzny D."/>
            <person name="Queller D."/>
            <person name="Richards S."/>
            <person name="Strassman J."/>
            <person name="Sucgang R."/>
            <person name="Worley K."/>
            <person name="Schaap P."/>
        </authorList>
    </citation>
    <scope>NUCLEOTIDE SEQUENCE</scope>
    <source>
        <strain evidence="6">QSvi11</strain>
    </source>
</reference>
<dbReference type="InterPro" id="IPR045214">
    <property type="entry name" value="Surf1/Surf4"/>
</dbReference>
<comment type="function">
    <text evidence="5">Probably involved in the biogenesis of the COX complex.</text>
</comment>
<dbReference type="CDD" id="cd06662">
    <property type="entry name" value="SURF1"/>
    <property type="match status" value="1"/>
</dbReference>
<dbReference type="Proteomes" id="UP000695562">
    <property type="component" value="Unassembled WGS sequence"/>
</dbReference>
<evidence type="ECO:0000313" key="6">
    <source>
        <dbReference type="EMBL" id="KAF2069714.1"/>
    </source>
</evidence>
<dbReference type="PROSITE" id="PS50895">
    <property type="entry name" value="SURF1"/>
    <property type="match status" value="1"/>
</dbReference>
<keyword evidence="3 5" id="KW-1133">Transmembrane helix</keyword>
<dbReference type="PANTHER" id="PTHR23427">
    <property type="entry name" value="SURFEIT LOCUS PROTEIN"/>
    <property type="match status" value="1"/>
</dbReference>
<gene>
    <name evidence="6" type="ORF">CYY_008970</name>
</gene>
<evidence type="ECO:0000256" key="5">
    <source>
        <dbReference type="RuleBase" id="RU363076"/>
    </source>
</evidence>
<dbReference type="InterPro" id="IPR002994">
    <property type="entry name" value="Surf1/Shy1"/>
</dbReference>
<keyword evidence="5" id="KW-0999">Mitochondrion inner membrane</keyword>
<name>A0A8J4PM95_9MYCE</name>